<keyword evidence="4" id="KW-1185">Reference proteome</keyword>
<keyword evidence="1" id="KW-1133">Transmembrane helix</keyword>
<evidence type="ECO:0000259" key="2">
    <source>
        <dbReference type="Pfam" id="PF24802"/>
    </source>
</evidence>
<sequence>MGYAGNPASGSTDSVGVQGAIIAFMALSLYNALELDIIIISAFNFKRQRGLYFWSFVAAANGIFPHSIGFLLKNLVNSHSYGLYNTLIAVGWVPMVTGQSLVLYSRLHLLFWDRFYLRLVLGMIVFNAVAMHIPIIILLFGANMSPDNPWTTPYLVYEKIQVTVFFLQELIISLLYLYACFSFFDIEDSPYGDAVKKMRRHLVIINIVIVLLDIPILGLEYSGMYDMQTAYKAFVYSVKLKMEFRILNELLLMTRSRTSVDPFGGENTSTTWMRQGSTNRL</sequence>
<feature type="transmembrane region" description="Helical" evidence="1">
    <location>
        <begin position="84"/>
        <end position="104"/>
    </location>
</feature>
<dbReference type="Pfam" id="PF24802">
    <property type="entry name" value="DUF7703"/>
    <property type="match status" value="1"/>
</dbReference>
<evidence type="ECO:0000313" key="3">
    <source>
        <dbReference type="EMBL" id="KFH41435.1"/>
    </source>
</evidence>
<dbReference type="OrthoDB" id="405906at2759"/>
<keyword evidence="1" id="KW-0812">Transmembrane</keyword>
<dbReference type="HOGENOM" id="CLU_045148_0_0_1"/>
<evidence type="ECO:0000256" key="1">
    <source>
        <dbReference type="SAM" id="Phobius"/>
    </source>
</evidence>
<dbReference type="STRING" id="857340.A0A086SWF3"/>
<dbReference type="Proteomes" id="UP000029964">
    <property type="component" value="Unassembled WGS sequence"/>
</dbReference>
<organism evidence="3 4">
    <name type="scientific">Hapsidospora chrysogenum (strain ATCC 11550 / CBS 779.69 / DSM 880 / IAM 14645 / JCM 23072 / IMI 49137)</name>
    <name type="common">Acremonium chrysogenum</name>
    <dbReference type="NCBI Taxonomy" id="857340"/>
    <lineage>
        <taxon>Eukaryota</taxon>
        <taxon>Fungi</taxon>
        <taxon>Dikarya</taxon>
        <taxon>Ascomycota</taxon>
        <taxon>Pezizomycotina</taxon>
        <taxon>Sordariomycetes</taxon>
        <taxon>Hypocreomycetidae</taxon>
        <taxon>Hypocreales</taxon>
        <taxon>Bionectriaceae</taxon>
        <taxon>Hapsidospora</taxon>
    </lineage>
</organism>
<proteinExistence type="predicted"/>
<feature type="transmembrane region" description="Helical" evidence="1">
    <location>
        <begin position="51"/>
        <end position="72"/>
    </location>
</feature>
<accession>A0A086SWF3</accession>
<protein>
    <recommendedName>
        <fullName evidence="2">DUF7703 domain-containing protein</fullName>
    </recommendedName>
</protein>
<dbReference type="AlphaFoldDB" id="A0A086SWF3"/>
<comment type="caution">
    <text evidence="3">The sequence shown here is derived from an EMBL/GenBank/DDBJ whole genome shotgun (WGS) entry which is preliminary data.</text>
</comment>
<feature type="domain" description="DUF7703" evidence="2">
    <location>
        <begin position="20"/>
        <end position="258"/>
    </location>
</feature>
<gene>
    <name evidence="3" type="ORF">ACRE_078600</name>
</gene>
<dbReference type="PANTHER" id="PTHR37013">
    <property type="entry name" value="INTEGRAL MEMBRANE PROTEIN (AFU_ORTHOLOGUE AFUA_1G05950)-RELATED"/>
    <property type="match status" value="1"/>
</dbReference>
<dbReference type="InterPro" id="IPR056120">
    <property type="entry name" value="DUF7703"/>
</dbReference>
<evidence type="ECO:0000313" key="4">
    <source>
        <dbReference type="Proteomes" id="UP000029964"/>
    </source>
</evidence>
<feature type="transmembrane region" description="Helical" evidence="1">
    <location>
        <begin position="202"/>
        <end position="219"/>
    </location>
</feature>
<reference evidence="4" key="1">
    <citation type="journal article" date="2014" name="Genome Announc.">
        <title>Genome sequence and annotation of Acremonium chrysogenum, producer of the beta-lactam antibiotic cephalosporin C.</title>
        <authorList>
            <person name="Terfehr D."/>
            <person name="Dahlmann T.A."/>
            <person name="Specht T."/>
            <person name="Zadra I."/>
            <person name="Kuernsteiner H."/>
            <person name="Kueck U."/>
        </authorList>
    </citation>
    <scope>NUCLEOTIDE SEQUENCE [LARGE SCALE GENOMIC DNA]</scope>
    <source>
        <strain evidence="4">ATCC 11550 / CBS 779.69 / DSM 880 / IAM 14645 / JCM 23072 / IMI 49137</strain>
    </source>
</reference>
<feature type="transmembrane region" description="Helical" evidence="1">
    <location>
        <begin position="116"/>
        <end position="140"/>
    </location>
</feature>
<dbReference type="EMBL" id="JPKY01000129">
    <property type="protein sequence ID" value="KFH41435.1"/>
    <property type="molecule type" value="Genomic_DNA"/>
</dbReference>
<feature type="transmembrane region" description="Helical" evidence="1">
    <location>
        <begin position="160"/>
        <end position="181"/>
    </location>
</feature>
<name>A0A086SWF3_HAPC1</name>
<feature type="transmembrane region" description="Helical" evidence="1">
    <location>
        <begin position="20"/>
        <end position="39"/>
    </location>
</feature>
<keyword evidence="1" id="KW-0472">Membrane</keyword>